<feature type="domain" description="PhnB-like" evidence="1">
    <location>
        <begin position="31"/>
        <end position="159"/>
    </location>
</feature>
<accession>K2NVR1</accession>
<dbReference type="eggNOG" id="COG2764">
    <property type="taxonomic scope" value="Bacteria"/>
</dbReference>
<gene>
    <name evidence="2" type="ORF">C426_0923</name>
</gene>
<dbReference type="Gene3D" id="3.10.180.10">
    <property type="entry name" value="2,3-Dihydroxybiphenyl 1,2-Dioxygenase, domain 1"/>
    <property type="match status" value="1"/>
</dbReference>
<dbReference type="InterPro" id="IPR029068">
    <property type="entry name" value="Glyas_Bleomycin-R_OHBP_Dase"/>
</dbReference>
<dbReference type="PANTHER" id="PTHR33990:SF5">
    <property type="entry name" value="PHNB-LIKE DOMAIN-CONTAINING PROTEIN"/>
    <property type="match status" value="1"/>
</dbReference>
<organism evidence="2 3">
    <name type="scientific">Lactococcus garvieae DCC43</name>
    <dbReference type="NCBI Taxonomy" id="1231377"/>
    <lineage>
        <taxon>Bacteria</taxon>
        <taxon>Bacillati</taxon>
        <taxon>Bacillota</taxon>
        <taxon>Bacilli</taxon>
        <taxon>Lactobacillales</taxon>
        <taxon>Streptococcaceae</taxon>
        <taxon>Lactococcus</taxon>
    </lineage>
</organism>
<dbReference type="PATRIC" id="fig|1231377.3.peg.924"/>
<dbReference type="SUPFAM" id="SSF54593">
    <property type="entry name" value="Glyoxalase/Bleomycin resistance protein/Dihydroxybiphenyl dioxygenase"/>
    <property type="match status" value="1"/>
</dbReference>
<protein>
    <submittedName>
        <fullName evidence="2">Putative DNA binding protein PhnB</fullName>
    </submittedName>
</protein>
<name>K2NVR1_9LACT</name>
<dbReference type="Pfam" id="PF06983">
    <property type="entry name" value="3-dmu-9_3-mt"/>
    <property type="match status" value="1"/>
</dbReference>
<evidence type="ECO:0000313" key="2">
    <source>
        <dbReference type="EMBL" id="EKF51598.1"/>
    </source>
</evidence>
<sequence>MMQVLTAVKNRYLYKKVKKSREGWHPYLTLDNSKEALKYYEEVFGAQSITQVPLHSDFAEDFGVEADKTSEWTVHSQFEVLGTTIMAADNFHKDRLSYSQPAVLIDLHTEDERAMTQAKEFWEKIVRSDRVTINTKFEKQFWGGTMGHITDEYGVCWLIHVHPCL</sequence>
<dbReference type="AlphaFoldDB" id="K2NVR1"/>
<proteinExistence type="predicted"/>
<comment type="caution">
    <text evidence="2">The sequence shown here is derived from an EMBL/GenBank/DDBJ whole genome shotgun (WGS) entry which is preliminary data.</text>
</comment>
<dbReference type="Proteomes" id="UP000006787">
    <property type="component" value="Unassembled WGS sequence"/>
</dbReference>
<dbReference type="PANTHER" id="PTHR33990">
    <property type="entry name" value="PROTEIN YJDN-RELATED"/>
    <property type="match status" value="1"/>
</dbReference>
<dbReference type="InterPro" id="IPR028973">
    <property type="entry name" value="PhnB-like"/>
</dbReference>
<evidence type="ECO:0000259" key="1">
    <source>
        <dbReference type="Pfam" id="PF06983"/>
    </source>
</evidence>
<reference evidence="2 3" key="1">
    <citation type="journal article" date="2012" name="J. Bacteriol.">
        <title>Genome Sequence of the Bacteriocin-Producing Strain Lactococcus garvieae DCC43.</title>
        <authorList>
            <person name="Gabrielsen C."/>
            <person name="Brede D.A."/>
            <person name="Hernandez P.E."/>
            <person name="Nes I.F."/>
            <person name="Diep D.B."/>
        </authorList>
    </citation>
    <scope>NUCLEOTIDE SEQUENCE [LARGE SCALE GENOMIC DNA]</scope>
    <source>
        <strain evidence="2 3">DCC43</strain>
    </source>
</reference>
<evidence type="ECO:0000313" key="3">
    <source>
        <dbReference type="Proteomes" id="UP000006787"/>
    </source>
</evidence>
<dbReference type="EMBL" id="AMQS01000012">
    <property type="protein sequence ID" value="EKF51598.1"/>
    <property type="molecule type" value="Genomic_DNA"/>
</dbReference>
<dbReference type="RefSeq" id="WP_003135348.1">
    <property type="nucleotide sequence ID" value="NZ_AMQS01000012.1"/>
</dbReference>